<dbReference type="HOGENOM" id="CLU_796621_0_0_6"/>
<proteinExistence type="predicted"/>
<comment type="caution">
    <text evidence="2">The sequence shown here is derived from an EMBL/GenBank/DDBJ whole genome shotgun (WGS) entry which is preliminary data.</text>
</comment>
<keyword evidence="1" id="KW-0732">Signal</keyword>
<gene>
    <name evidence="2" type="ORF">RED65_12952</name>
</gene>
<feature type="signal peptide" evidence="1">
    <location>
        <begin position="1"/>
        <end position="20"/>
    </location>
</feature>
<evidence type="ECO:0000256" key="1">
    <source>
        <dbReference type="SAM" id="SignalP"/>
    </source>
</evidence>
<evidence type="ECO:0000313" key="2">
    <source>
        <dbReference type="EMBL" id="EAT11336.1"/>
    </source>
</evidence>
<evidence type="ECO:0000313" key="3">
    <source>
        <dbReference type="Proteomes" id="UP000004263"/>
    </source>
</evidence>
<dbReference type="STRING" id="207949.RED65_12952"/>
<keyword evidence="3" id="KW-1185">Reference proteome</keyword>
<sequence>MKKIIKWVLSFSLLSNFCWAELVPLSDEQMHEQHGQALITIDQYNENGLNFVRVNTGFDVKVQLNADKVVFGEYPRAGETQSADIDFDNFALGHIENGEIIPFELNEPFFEYAYDPSSGSNDLVGLRVGFGDSRGKMSFDINSLTGNIDVLLQGAYDADTWIGTFTVEATSRANLVNANGDIDPIRATQVGVPNGSTFDAVAFGFIPISLNVNNCTVSGFGVNDNVCFPLSNYKTLDIGEKVSDTQFDPAPGLFLSFQSRDMVWGTGDPGDPATQTYQGAFFNIPNGSLTLTPEQALNGIPRAQTEFINRGVGRFTTP</sequence>
<protein>
    <submittedName>
        <fullName evidence="2">Uncharacterized protein</fullName>
    </submittedName>
</protein>
<dbReference type="AlphaFoldDB" id="Q1MZD0"/>
<feature type="chain" id="PRO_5004194457" evidence="1">
    <location>
        <begin position="21"/>
        <end position="318"/>
    </location>
</feature>
<dbReference type="RefSeq" id="WP_007018593.1">
    <property type="nucleotide sequence ID" value="NZ_CH724117.1"/>
</dbReference>
<accession>Q1MZD0</accession>
<reference evidence="2 3" key="1">
    <citation type="submission" date="2006-03" db="EMBL/GenBank/DDBJ databases">
        <authorList>
            <person name="Pinhassi J."/>
            <person name="Pedros-Alio C."/>
            <person name="Ferriera S."/>
            <person name="Johnson J."/>
            <person name="Kravitz S."/>
            <person name="Halpern A."/>
            <person name="Remington K."/>
            <person name="Beeson K."/>
            <person name="Tran B."/>
            <person name="Rogers Y.-H."/>
            <person name="Friedman R."/>
            <person name="Venter J.C."/>
        </authorList>
    </citation>
    <scope>NUCLEOTIDE SEQUENCE [LARGE SCALE GENOMIC DNA]</scope>
    <source>
        <strain evidence="2 3">RED65</strain>
    </source>
</reference>
<dbReference type="EMBL" id="AAQH01000019">
    <property type="protein sequence ID" value="EAT11336.1"/>
    <property type="molecule type" value="Genomic_DNA"/>
</dbReference>
<name>Q1MZD0_9GAMM</name>
<dbReference type="Proteomes" id="UP000004263">
    <property type="component" value="Unassembled WGS sequence"/>
</dbReference>
<dbReference type="OrthoDB" id="6358750at2"/>
<organism evidence="2 3">
    <name type="scientific">Bermanella marisrubri</name>
    <dbReference type="NCBI Taxonomy" id="207949"/>
    <lineage>
        <taxon>Bacteria</taxon>
        <taxon>Pseudomonadati</taxon>
        <taxon>Pseudomonadota</taxon>
        <taxon>Gammaproteobacteria</taxon>
        <taxon>Oceanospirillales</taxon>
        <taxon>Oceanospirillaceae</taxon>
        <taxon>Bermanella</taxon>
    </lineage>
</organism>